<organism evidence="3 4">
    <name type="scientific">Endocarpon pusillum</name>
    <dbReference type="NCBI Taxonomy" id="364733"/>
    <lineage>
        <taxon>Eukaryota</taxon>
        <taxon>Fungi</taxon>
        <taxon>Dikarya</taxon>
        <taxon>Ascomycota</taxon>
        <taxon>Pezizomycotina</taxon>
        <taxon>Eurotiomycetes</taxon>
        <taxon>Chaetothyriomycetidae</taxon>
        <taxon>Verrucariales</taxon>
        <taxon>Verrucariaceae</taxon>
        <taxon>Endocarpon</taxon>
    </lineage>
</organism>
<evidence type="ECO:0000256" key="1">
    <source>
        <dbReference type="ARBA" id="ARBA00023002"/>
    </source>
</evidence>
<dbReference type="Gene3D" id="3.40.50.720">
    <property type="entry name" value="NAD(P)-binding Rossmann-like Domain"/>
    <property type="match status" value="1"/>
</dbReference>
<feature type="domain" description="Oxidoreductase N-terminal" evidence="2">
    <location>
        <begin position="9"/>
        <end position="118"/>
    </location>
</feature>
<dbReference type="InterPro" id="IPR045010">
    <property type="entry name" value="MDR_fam"/>
</dbReference>
<dbReference type="EMBL" id="JAACFV010000034">
    <property type="protein sequence ID" value="KAF7510066.1"/>
    <property type="molecule type" value="Genomic_DNA"/>
</dbReference>
<dbReference type="Pfam" id="PF16884">
    <property type="entry name" value="ADH_N_2"/>
    <property type="match status" value="1"/>
</dbReference>
<dbReference type="AlphaFoldDB" id="A0A8H7AN82"/>
<reference evidence="3" key="1">
    <citation type="submission" date="2020-02" db="EMBL/GenBank/DDBJ databases">
        <authorList>
            <person name="Palmer J.M."/>
        </authorList>
    </citation>
    <scope>NUCLEOTIDE SEQUENCE</scope>
    <source>
        <strain evidence="3">EPUS1.4</strain>
        <tissue evidence="3">Thallus</tissue>
    </source>
</reference>
<keyword evidence="1" id="KW-0560">Oxidoreductase</keyword>
<dbReference type="InterPro" id="IPR011032">
    <property type="entry name" value="GroES-like_sf"/>
</dbReference>
<evidence type="ECO:0000313" key="4">
    <source>
        <dbReference type="Proteomes" id="UP000606974"/>
    </source>
</evidence>
<dbReference type="PANTHER" id="PTHR43205:SF7">
    <property type="entry name" value="PROSTAGLANDIN REDUCTASE 1"/>
    <property type="match status" value="1"/>
</dbReference>
<dbReference type="OrthoDB" id="809632at2759"/>
<dbReference type="PANTHER" id="PTHR43205">
    <property type="entry name" value="PROSTAGLANDIN REDUCTASE"/>
    <property type="match status" value="1"/>
</dbReference>
<evidence type="ECO:0000313" key="3">
    <source>
        <dbReference type="EMBL" id="KAF7510066.1"/>
    </source>
</evidence>
<protein>
    <recommendedName>
        <fullName evidence="2">Oxidoreductase N-terminal domain-containing protein</fullName>
    </recommendedName>
</protein>
<proteinExistence type="predicted"/>
<dbReference type="InterPro" id="IPR041694">
    <property type="entry name" value="ADH_N_2"/>
</dbReference>
<dbReference type="SUPFAM" id="SSF50129">
    <property type="entry name" value="GroES-like"/>
    <property type="match status" value="1"/>
</dbReference>
<comment type="caution">
    <text evidence="3">The sequence shown here is derived from an EMBL/GenBank/DDBJ whole genome shotgun (WGS) entry which is preliminary data.</text>
</comment>
<keyword evidence="4" id="KW-1185">Reference proteome</keyword>
<dbReference type="Gene3D" id="3.90.180.10">
    <property type="entry name" value="Medium-chain alcohol dehydrogenases, catalytic domain"/>
    <property type="match status" value="1"/>
</dbReference>
<gene>
    <name evidence="3" type="ORF">GJ744_007170</name>
</gene>
<dbReference type="Proteomes" id="UP000606974">
    <property type="component" value="Unassembled WGS sequence"/>
</dbReference>
<accession>A0A8H7AN82</accession>
<name>A0A8H7AN82_9EURO</name>
<dbReference type="GO" id="GO:0016628">
    <property type="term" value="F:oxidoreductase activity, acting on the CH-CH group of donors, NAD or NADP as acceptor"/>
    <property type="evidence" value="ECO:0007669"/>
    <property type="project" value="InterPro"/>
</dbReference>
<sequence length="184" mass="20198">MALERNLSIIFKKVPTGTPVAGEHLSVEDRGYDSSASAPSGGVITNNLYASFDPYLRGRMREPEKRSYYPPFTLNEPITSYCVSRVLRSDNPDYRDGDLLAGPQILVQQYSSVPKETLENARKIDPSTALKDWRNFIGPLGMPGLTAYSSLYEIGKPKEGEVIFISSAAGAVDRLSASYPNTKA</sequence>
<evidence type="ECO:0000259" key="2">
    <source>
        <dbReference type="Pfam" id="PF16884"/>
    </source>
</evidence>